<evidence type="ECO:0000313" key="1">
    <source>
        <dbReference type="EMBL" id="GIX73562.1"/>
    </source>
</evidence>
<organism evidence="1 2">
    <name type="scientific">Caerostris extrusa</name>
    <name type="common">Bark spider</name>
    <name type="synonym">Caerostris bankana</name>
    <dbReference type="NCBI Taxonomy" id="172846"/>
    <lineage>
        <taxon>Eukaryota</taxon>
        <taxon>Metazoa</taxon>
        <taxon>Ecdysozoa</taxon>
        <taxon>Arthropoda</taxon>
        <taxon>Chelicerata</taxon>
        <taxon>Arachnida</taxon>
        <taxon>Araneae</taxon>
        <taxon>Araneomorphae</taxon>
        <taxon>Entelegynae</taxon>
        <taxon>Araneoidea</taxon>
        <taxon>Araneidae</taxon>
        <taxon>Caerostris</taxon>
    </lineage>
</organism>
<evidence type="ECO:0000313" key="2">
    <source>
        <dbReference type="Proteomes" id="UP001054945"/>
    </source>
</evidence>
<name>A0AAV4MMR7_CAEEX</name>
<dbReference type="AlphaFoldDB" id="A0AAV4MMR7"/>
<protein>
    <submittedName>
        <fullName evidence="1">Uncharacterized protein</fullName>
    </submittedName>
</protein>
<keyword evidence="2" id="KW-1185">Reference proteome</keyword>
<proteinExistence type="predicted"/>
<dbReference type="EMBL" id="BPLR01019966">
    <property type="protein sequence ID" value="GIX73562.1"/>
    <property type="molecule type" value="Genomic_DNA"/>
</dbReference>
<comment type="caution">
    <text evidence="1">The sequence shown here is derived from an EMBL/GenBank/DDBJ whole genome shotgun (WGS) entry which is preliminary data.</text>
</comment>
<reference evidence="1 2" key="1">
    <citation type="submission" date="2021-06" db="EMBL/GenBank/DDBJ databases">
        <title>Caerostris extrusa draft genome.</title>
        <authorList>
            <person name="Kono N."/>
            <person name="Arakawa K."/>
        </authorList>
    </citation>
    <scope>NUCLEOTIDE SEQUENCE [LARGE SCALE GENOMIC DNA]</scope>
</reference>
<gene>
    <name evidence="1" type="ORF">CEXT_290011</name>
</gene>
<dbReference type="Proteomes" id="UP001054945">
    <property type="component" value="Unassembled WGS sequence"/>
</dbReference>
<sequence>MRETRLLLERSDRLTLRVLPTLRQTCLFGYVYRFIQLSCTRERLTCLLHSSGLDYSCMCLRFATYPAPICSMSTRLIPRLPASSLSWIV</sequence>
<accession>A0AAV4MMR7</accession>